<feature type="transmembrane region" description="Helical" evidence="1">
    <location>
        <begin position="133"/>
        <end position="152"/>
    </location>
</feature>
<proteinExistence type="predicted"/>
<evidence type="ECO:0000256" key="2">
    <source>
        <dbReference type="SAM" id="SignalP"/>
    </source>
</evidence>
<sequence length="200" mass="20869">MKASWRRIAGSTIALMVLLPALPAAAHDHGQVAADGTGLSTLTINTAIGSIVFVLLAITAYLLHARSLDKQLSPMAGMMASMTVAMAASLTIGTTAGILLSQMFISTVISVVFGMAVGYLAGQGSSMLAAMDGMLSGLMGGMMGAMLGVMVVGEYPTLSILFMDLVFVGCMSALYRFLELHSARREHEAETEHSIHPSSL</sequence>
<feature type="transmembrane region" description="Helical" evidence="1">
    <location>
        <begin position="158"/>
        <end position="178"/>
    </location>
</feature>
<evidence type="ECO:0000256" key="1">
    <source>
        <dbReference type="SAM" id="Phobius"/>
    </source>
</evidence>
<feature type="transmembrane region" description="Helical" evidence="1">
    <location>
        <begin position="99"/>
        <end position="121"/>
    </location>
</feature>
<feature type="signal peptide" evidence="2">
    <location>
        <begin position="1"/>
        <end position="26"/>
    </location>
</feature>
<keyword evidence="4" id="KW-1185">Reference proteome</keyword>
<dbReference type="OrthoDB" id="2626732at2"/>
<protein>
    <submittedName>
        <fullName evidence="3">Uncharacterized protein</fullName>
    </submittedName>
</protein>
<reference evidence="3 4" key="1">
    <citation type="submission" date="2018-05" db="EMBL/GenBank/DDBJ databases">
        <title>Genomic Encyclopedia of Type Strains, Phase III (KMG-III): the genomes of soil and plant-associated and newly described type strains.</title>
        <authorList>
            <person name="Whitman W."/>
        </authorList>
    </citation>
    <scope>NUCLEOTIDE SEQUENCE [LARGE SCALE GENOMIC DNA]</scope>
    <source>
        <strain evidence="3 4">CECT 5696</strain>
    </source>
</reference>
<comment type="caution">
    <text evidence="3">The sequence shown here is derived from an EMBL/GenBank/DDBJ whole genome shotgun (WGS) entry which is preliminary data.</text>
</comment>
<feature type="transmembrane region" description="Helical" evidence="1">
    <location>
        <begin position="42"/>
        <end position="63"/>
    </location>
</feature>
<accession>A0A2V2YC83</accession>
<keyword evidence="1" id="KW-0812">Transmembrane</keyword>
<evidence type="ECO:0000313" key="3">
    <source>
        <dbReference type="EMBL" id="PWV89430.1"/>
    </source>
</evidence>
<keyword evidence="2" id="KW-0732">Signal</keyword>
<gene>
    <name evidence="3" type="ORF">DFQ01_14527</name>
</gene>
<name>A0A2V2YC83_9BACL</name>
<dbReference type="AlphaFoldDB" id="A0A2V2YC83"/>
<dbReference type="RefSeq" id="WP_110047501.1">
    <property type="nucleotide sequence ID" value="NZ_CP054613.1"/>
</dbReference>
<organism evidence="3 4">
    <name type="scientific">Paenibacillus cellulosilyticus</name>
    <dbReference type="NCBI Taxonomy" id="375489"/>
    <lineage>
        <taxon>Bacteria</taxon>
        <taxon>Bacillati</taxon>
        <taxon>Bacillota</taxon>
        <taxon>Bacilli</taxon>
        <taxon>Bacillales</taxon>
        <taxon>Paenibacillaceae</taxon>
        <taxon>Paenibacillus</taxon>
    </lineage>
</organism>
<dbReference type="EMBL" id="QGTQ01000045">
    <property type="protein sequence ID" value="PWV89430.1"/>
    <property type="molecule type" value="Genomic_DNA"/>
</dbReference>
<feature type="chain" id="PRO_5016038092" evidence="2">
    <location>
        <begin position="27"/>
        <end position="200"/>
    </location>
</feature>
<dbReference type="Proteomes" id="UP000246635">
    <property type="component" value="Unassembled WGS sequence"/>
</dbReference>
<feature type="transmembrane region" description="Helical" evidence="1">
    <location>
        <begin position="75"/>
        <end position="93"/>
    </location>
</feature>
<keyword evidence="1" id="KW-0472">Membrane</keyword>
<evidence type="ECO:0000313" key="4">
    <source>
        <dbReference type="Proteomes" id="UP000246635"/>
    </source>
</evidence>
<keyword evidence="1" id="KW-1133">Transmembrane helix</keyword>